<name>A0ABY3PZ64_9PSED</name>
<protein>
    <recommendedName>
        <fullName evidence="1">Dermonecrotic toxin N-terminal domain-containing protein</fullName>
    </recommendedName>
</protein>
<accession>A0ABY3PZ64</accession>
<evidence type="ECO:0000259" key="1">
    <source>
        <dbReference type="Pfam" id="PF20178"/>
    </source>
</evidence>
<gene>
    <name evidence="2" type="ORF">KJY40_24340</name>
</gene>
<dbReference type="EMBL" id="CP075567">
    <property type="protein sequence ID" value="UFP99136.1"/>
    <property type="molecule type" value="Genomic_DNA"/>
</dbReference>
<dbReference type="InterPro" id="IPR046673">
    <property type="entry name" value="ToxA_N"/>
</dbReference>
<dbReference type="Pfam" id="PF20178">
    <property type="entry name" value="ToxA_N"/>
    <property type="match status" value="2"/>
</dbReference>
<reference evidence="2 3" key="1">
    <citation type="journal article" date="2022" name="Int. J. Syst. Evol. Microbiol.">
        <title>Pseudomonas fitomaticsae sp. nov., isolated at Marimurtra Botanical Garden in Blanes, Catalonia, Spain.</title>
        <authorList>
            <person name="Atanasov K.E."/>
            <person name="Galbis D.M."/>
            <person name="Cornado D."/>
            <person name="Serpico A."/>
            <person name="Sanchez G."/>
            <person name="Bosch M."/>
            <person name="Ferrer A."/>
            <person name="Altabella T."/>
        </authorList>
    </citation>
    <scope>NUCLEOTIDE SEQUENCE [LARGE SCALE GENOMIC DNA]</scope>
    <source>
        <strain evidence="2 3">FIT81</strain>
    </source>
</reference>
<feature type="domain" description="Dermonecrotic toxin N-terminal" evidence="1">
    <location>
        <begin position="53"/>
        <end position="271"/>
    </location>
</feature>
<evidence type="ECO:0000313" key="3">
    <source>
        <dbReference type="Proteomes" id="UP001162907"/>
    </source>
</evidence>
<feature type="domain" description="Dermonecrotic toxin N-terminal" evidence="1">
    <location>
        <begin position="684"/>
        <end position="966"/>
    </location>
</feature>
<proteinExistence type="predicted"/>
<sequence>MIERFFLVNPPAPMPSFPGFTALPASVDESLLHSAATRRQACSEELRQLCAGVPSVRETLNRLLRQELDLDGEQAGLSFPPGGGYPERRVSLVTACAFVTQSARPEEWLDNQCRVTGVNSSHALSTLAPSQLLARIKALEPALALDERWNTYWQGRAPGTPRSRREQVGWLYRGHIETAAQMAFARRTVTADQLQPLWSLMGEPGTRPAADDTLSVELPTLCLHNGVRVKPPAAWVISRGDGAAQLLYVPDQADAIQAFARRSDLHAWLAQGSLVPAGLPLENLQVEYLPAGQSLVTAVNEWLLQQQMVQVAALRNGTDGTRGLAEQGSHALVVADRVDRQRSMAVFCAPPGLDNQPSGARAADEDEVSLFGSLHPDIPRSLRQASVTRAHDEFEASSDGDILKSFEALQTTLETAEQAADLAARALLYRERVLDLTTFNRQFTALYNAHIQGLRAEAGMQRALNRLSVEEHDLLIEWLDAPDRTDADRVVKSLTLSLAESEGDTVSTSLQTLHGPLVLMSGSIQSLLLYWPGSGGGLQRFVNRQALERHVFKLHAGDTQQTLQLNTLTGDPLLHVLNQLTGEFETRAATIRQRYSEPSQAQQRADALEQLRRKTLPLLQVPVDAARRLALFHRIQQERSATLATQAPAWLADLSDNERSTLKTLVQAWISAMHRSHALLTVALPPREDFTRQHLHARLRQDFSLTGHFSVQLDLPDSVALQKQAFSAPGARGTPQKLVAVPSTRRSRMSLETLAQLNIDNTPSMNLEQLPLRLGFMRVEVSATDEREHQTLTAGITQAYLRKLMPELDLPKAYENRIYDTFKGTTDEPPFQREHRQECLLEPWQVMLKLQGRCARLQHHIGDSDLSLFETAIDADTPDAWTAAGRRIALLPASLAAGGTDTPNEGPTTLSGVTFIEEQISGTTLLYLPDAPDARFLRRYDSLEAARKDLFNRCSQDEMIRYLAGRALQGSVRAHEQRIAQAVDKRFDAIISVGPRWPATTSLAAHLLNAHMGRLIEVHRGSSRSNDALYRERYALQGTRVFDYTKMALGMLPFVGSAIALYDAWNAANQAVAAFLRGRLGDGLAEVESVLLCLIDALIDIVPGAGAALTARSATRARLLRNLVPEAGTLTAPDTRQARRIVERFAGYEYEKPVSLAGLQPAEGGVWKNIYRHTEGDFIVRQGRIYQIEWSRDSRNWRLSGTTRKTYKQPIALNEAGEWDTWFGVYGTTFEGGGVGGGGVIGHMADVLDPIWPQAIREHLPRWLVDRTYRRHHQLTLECDELSYRLDPQIERSNRAINAYSLAPDDALLRRAAQKACDEDIALLTRQYQTIAELRPLTHGNKLRALLEIQSQDAARVTDRLKHRVHMANHRIYKWLDEIDTRHATLDALPDNSIAERLALLQEMRRLRVDVTTAIEEVEALKGDMNRWYALISVRSDKARLTEAVTYLNGRMNDFNLGYLKTAHRLESIKNFENTGDVSWLYLQQRAWQLRIDMDRALFTQFSLSEVSTNRAQRMQILGNCLDTYTRYCREMNQWTTSYPQYFHMEEFEPLMAGIEAMAERARKTIVHPVPPRTAGQIEKKIFQTEGQQWLIGVENWEPKSRKRQFVLNHGKAGREVWEQADNGKFSLRTVNAPPPASSRNLASLLADARKRLDGQAAYQAKVQGHAERDMLPVDLEHMMASEADDLSRRARDIEAMSAENPIIGELKSKADELRLTGRQLRTRQTLRSRKPTDGMLDDLLRQNAVEVRKVALMKQLPNRPDGRPDHMQEYEIHDLSVRPPRLLWYAHFHYNRPRPSFAEFEKAHLKLPEHRYLTHADNAALPYADIGKRSPVLPWFEAL</sequence>
<evidence type="ECO:0000313" key="2">
    <source>
        <dbReference type="EMBL" id="UFP99136.1"/>
    </source>
</evidence>
<dbReference type="RefSeq" id="WP_230733253.1">
    <property type="nucleotide sequence ID" value="NZ_CP075567.1"/>
</dbReference>
<organism evidence="2 3">
    <name type="scientific">Pseudomonas fitomaticsae</name>
    <dbReference type="NCBI Taxonomy" id="2837969"/>
    <lineage>
        <taxon>Bacteria</taxon>
        <taxon>Pseudomonadati</taxon>
        <taxon>Pseudomonadota</taxon>
        <taxon>Gammaproteobacteria</taxon>
        <taxon>Pseudomonadales</taxon>
        <taxon>Pseudomonadaceae</taxon>
        <taxon>Pseudomonas</taxon>
    </lineage>
</organism>
<keyword evidence="3" id="KW-1185">Reference proteome</keyword>
<dbReference type="Proteomes" id="UP001162907">
    <property type="component" value="Chromosome"/>
</dbReference>